<accession>A0A4Q9WGE2</accession>
<proteinExistence type="predicted"/>
<dbReference type="SUPFAM" id="SSF55729">
    <property type="entry name" value="Acyl-CoA N-acyltransferases (Nat)"/>
    <property type="match status" value="1"/>
</dbReference>
<gene>
    <name evidence="2" type="ORF">EQ812_01420</name>
</gene>
<feature type="domain" description="N-acetyltransferase" evidence="1">
    <location>
        <begin position="1"/>
        <end position="88"/>
    </location>
</feature>
<dbReference type="AlphaFoldDB" id="A0A4Q9WGE2"/>
<comment type="caution">
    <text evidence="2">The sequence shown here is derived from an EMBL/GenBank/DDBJ whole genome shotgun (WGS) entry which is preliminary data.</text>
</comment>
<dbReference type="CDD" id="cd04301">
    <property type="entry name" value="NAT_SF"/>
    <property type="match status" value="1"/>
</dbReference>
<dbReference type="Pfam" id="PF13508">
    <property type="entry name" value="Acetyltransf_7"/>
    <property type="match status" value="1"/>
</dbReference>
<evidence type="ECO:0000313" key="2">
    <source>
        <dbReference type="EMBL" id="TBW73492.1"/>
    </source>
</evidence>
<dbReference type="PROSITE" id="PS51186">
    <property type="entry name" value="GNAT"/>
    <property type="match status" value="1"/>
</dbReference>
<dbReference type="Proteomes" id="UP000293637">
    <property type="component" value="Unassembled WGS sequence"/>
</dbReference>
<organism evidence="2 3">
    <name type="scientific">Staphylococcus lugdunensis</name>
    <dbReference type="NCBI Taxonomy" id="28035"/>
    <lineage>
        <taxon>Bacteria</taxon>
        <taxon>Bacillati</taxon>
        <taxon>Bacillota</taxon>
        <taxon>Bacilli</taxon>
        <taxon>Bacillales</taxon>
        <taxon>Staphylococcaceae</taxon>
        <taxon>Staphylococcus</taxon>
    </lineage>
</organism>
<sequence>MGYLEGETFITIAVIDMRNTHFYEIKNIAVDINYQHQGLGRRLMEQIFTDYRGTTMYGGTSDSPVTQSFYRSLGFKYVETKKVFYYQL</sequence>
<reference evidence="2 3" key="1">
    <citation type="journal article" date="2019" name="Sci. Transl. Med.">
        <title>Quorum sensing between bacterial species on the skin protects against epidermal injury in atopic dermatitis.</title>
        <authorList>
            <person name="Williams M.R."/>
        </authorList>
    </citation>
    <scope>NUCLEOTIDE SEQUENCE [LARGE SCALE GENOMIC DNA]</scope>
    <source>
        <strain evidence="2 3">E7</strain>
    </source>
</reference>
<dbReference type="Gene3D" id="3.40.630.30">
    <property type="match status" value="1"/>
</dbReference>
<name>A0A4Q9WGE2_STALU</name>
<dbReference type="InterPro" id="IPR000182">
    <property type="entry name" value="GNAT_dom"/>
</dbReference>
<evidence type="ECO:0000313" key="3">
    <source>
        <dbReference type="Proteomes" id="UP000293637"/>
    </source>
</evidence>
<keyword evidence="2" id="KW-0808">Transferase</keyword>
<protein>
    <submittedName>
        <fullName evidence="2">GNAT family N-acetyltransferase</fullName>
    </submittedName>
</protein>
<evidence type="ECO:0000259" key="1">
    <source>
        <dbReference type="PROSITE" id="PS51186"/>
    </source>
</evidence>
<dbReference type="GO" id="GO:0016747">
    <property type="term" value="F:acyltransferase activity, transferring groups other than amino-acyl groups"/>
    <property type="evidence" value="ECO:0007669"/>
    <property type="project" value="InterPro"/>
</dbReference>
<dbReference type="GeneID" id="58091267"/>
<dbReference type="EMBL" id="SCHB01000001">
    <property type="protein sequence ID" value="TBW73492.1"/>
    <property type="molecule type" value="Genomic_DNA"/>
</dbReference>
<dbReference type="InterPro" id="IPR016181">
    <property type="entry name" value="Acyl_CoA_acyltransferase"/>
</dbReference>
<dbReference type="RefSeq" id="WP_002492797.1">
    <property type="nucleotide sequence ID" value="NZ_CP014022.1"/>
</dbReference>